<comment type="function">
    <text evidence="9">Condenses 4-methyl-5-(beta-hydroxyethyl)thiazole monophosphate (THZ-P) and 2-methyl-4-amino-5-hydroxymethyl pyrimidine pyrophosphate (HMP-PP) to form thiamine monophosphate (TMP).</text>
</comment>
<evidence type="ECO:0000256" key="7">
    <source>
        <dbReference type="ARBA" id="ARBA00047851"/>
    </source>
</evidence>
<keyword evidence="5 9" id="KW-0784">Thiamine biosynthesis</keyword>
<dbReference type="GO" id="GO:0005737">
    <property type="term" value="C:cytoplasm"/>
    <property type="evidence" value="ECO:0007669"/>
    <property type="project" value="TreeGrafter"/>
</dbReference>
<dbReference type="AlphaFoldDB" id="A0A4R1PUU0"/>
<comment type="caution">
    <text evidence="13">The sequence shown here is derived from an EMBL/GenBank/DDBJ whole genome shotgun (WGS) entry which is preliminary data.</text>
</comment>
<evidence type="ECO:0000313" key="13">
    <source>
        <dbReference type="EMBL" id="TCL35013.1"/>
    </source>
</evidence>
<dbReference type="Gene3D" id="3.20.20.70">
    <property type="entry name" value="Aldolase class I"/>
    <property type="match status" value="1"/>
</dbReference>
<feature type="binding site" evidence="9">
    <location>
        <begin position="45"/>
        <end position="49"/>
    </location>
    <ligand>
        <name>4-amino-2-methyl-5-(diphosphooxymethyl)pyrimidine</name>
        <dbReference type="ChEBI" id="CHEBI:57841"/>
    </ligand>
</feature>
<dbReference type="SUPFAM" id="SSF51391">
    <property type="entry name" value="Thiamin phosphate synthase"/>
    <property type="match status" value="1"/>
</dbReference>
<dbReference type="RefSeq" id="WP_207900769.1">
    <property type="nucleotide sequence ID" value="NZ_DAIMLW010000119.1"/>
</dbReference>
<comment type="similarity">
    <text evidence="9 10">Belongs to the thiamine-phosphate synthase family.</text>
</comment>
<reference evidence="13 14" key="1">
    <citation type="submission" date="2019-03" db="EMBL/GenBank/DDBJ databases">
        <title>Genomic Encyclopedia of Type Strains, Phase IV (KMG-IV): sequencing the most valuable type-strain genomes for metagenomic binning, comparative biology and taxonomic classification.</title>
        <authorList>
            <person name="Goeker M."/>
        </authorList>
    </citation>
    <scope>NUCLEOTIDE SEQUENCE [LARGE SCALE GENOMIC DNA]</scope>
    <source>
        <strain evidence="13 14">DSM 15969</strain>
    </source>
</reference>
<dbReference type="EMBL" id="SLUI01000014">
    <property type="protein sequence ID" value="TCL35013.1"/>
    <property type="molecule type" value="Genomic_DNA"/>
</dbReference>
<feature type="binding site" evidence="9">
    <location>
        <position position="77"/>
    </location>
    <ligand>
        <name>4-amino-2-methyl-5-(diphosphooxymethyl)pyrimidine</name>
        <dbReference type="ChEBI" id="CHEBI:57841"/>
    </ligand>
</feature>
<evidence type="ECO:0000256" key="8">
    <source>
        <dbReference type="ARBA" id="ARBA00047883"/>
    </source>
</evidence>
<dbReference type="GO" id="GO:0009228">
    <property type="term" value="P:thiamine biosynthetic process"/>
    <property type="evidence" value="ECO:0007669"/>
    <property type="project" value="UniProtKB-KW"/>
</dbReference>
<dbReference type="GO" id="GO:0009229">
    <property type="term" value="P:thiamine diphosphate biosynthetic process"/>
    <property type="evidence" value="ECO:0007669"/>
    <property type="project" value="UniProtKB-UniRule"/>
</dbReference>
<dbReference type="PANTHER" id="PTHR20857:SF15">
    <property type="entry name" value="THIAMINE-PHOSPHATE SYNTHASE"/>
    <property type="match status" value="1"/>
</dbReference>
<dbReference type="InterPro" id="IPR036206">
    <property type="entry name" value="ThiamineP_synth_sf"/>
</dbReference>
<dbReference type="Pfam" id="PF02581">
    <property type="entry name" value="TMP-TENI"/>
    <property type="match status" value="1"/>
</dbReference>
<feature type="binding site" evidence="9">
    <location>
        <position position="78"/>
    </location>
    <ligand>
        <name>Mg(2+)</name>
        <dbReference type="ChEBI" id="CHEBI:18420"/>
    </ligand>
</feature>
<name>A0A4R1PUU0_9FIRM</name>
<gene>
    <name evidence="9" type="primary">thiE</name>
    <name evidence="13" type="ORF">EV210_11429</name>
</gene>
<evidence type="ECO:0000256" key="3">
    <source>
        <dbReference type="ARBA" id="ARBA00022723"/>
    </source>
</evidence>
<sequence>MQKKAAMHNFLTTDLYAITSEEHSLGRNNVEVARQLVEAGIKVLQYREKDKKARQMYQECLAIRDLTRQAGVTFIVNDHIDLALLVEADGIHIGQDDLPVQAVRRLIGNDLLLGLSTHKPQEAEAAAESGVVDYIGVGPIFSTATKKDVCAPVGFEYLRYVVEKISLPFVAIGGIKEHNIAELKQLGVSQFALITELVGAADIKQAVQRLRQKLKE</sequence>
<comment type="catalytic activity">
    <reaction evidence="8 9 10">
        <text>2-[(2R,5Z)-2-carboxy-4-methylthiazol-5(2H)-ylidene]ethyl phosphate + 4-amino-2-methyl-5-(diphosphooxymethyl)pyrimidine + 2 H(+) = thiamine phosphate + CO2 + diphosphate</text>
        <dbReference type="Rhea" id="RHEA:47844"/>
        <dbReference type="ChEBI" id="CHEBI:15378"/>
        <dbReference type="ChEBI" id="CHEBI:16526"/>
        <dbReference type="ChEBI" id="CHEBI:33019"/>
        <dbReference type="ChEBI" id="CHEBI:37575"/>
        <dbReference type="ChEBI" id="CHEBI:57841"/>
        <dbReference type="ChEBI" id="CHEBI:62899"/>
        <dbReference type="EC" id="2.5.1.3"/>
    </reaction>
</comment>
<protein>
    <recommendedName>
        <fullName evidence="9">Thiamine-phosphate synthase</fullName>
        <shortName evidence="9">TP synthase</shortName>
        <shortName evidence="9">TPS</shortName>
        <ecNumber evidence="9">2.5.1.3</ecNumber>
    </recommendedName>
    <alternativeName>
        <fullName evidence="9">Thiamine-phosphate pyrophosphorylase</fullName>
        <shortName evidence="9">TMP pyrophosphorylase</shortName>
        <shortName evidence="9">TMP-PPase</shortName>
    </alternativeName>
</protein>
<dbReference type="GO" id="GO:0004789">
    <property type="term" value="F:thiamine-phosphate diphosphorylase activity"/>
    <property type="evidence" value="ECO:0007669"/>
    <property type="project" value="UniProtKB-UniRule"/>
</dbReference>
<evidence type="ECO:0000256" key="2">
    <source>
        <dbReference type="ARBA" id="ARBA00022679"/>
    </source>
</evidence>
<comment type="catalytic activity">
    <reaction evidence="6 9 10">
        <text>4-methyl-5-(2-phosphooxyethyl)-thiazole + 4-amino-2-methyl-5-(diphosphooxymethyl)pyrimidine + H(+) = thiamine phosphate + diphosphate</text>
        <dbReference type="Rhea" id="RHEA:22328"/>
        <dbReference type="ChEBI" id="CHEBI:15378"/>
        <dbReference type="ChEBI" id="CHEBI:33019"/>
        <dbReference type="ChEBI" id="CHEBI:37575"/>
        <dbReference type="ChEBI" id="CHEBI:57841"/>
        <dbReference type="ChEBI" id="CHEBI:58296"/>
        <dbReference type="EC" id="2.5.1.3"/>
    </reaction>
</comment>
<dbReference type="GO" id="GO:0000287">
    <property type="term" value="F:magnesium ion binding"/>
    <property type="evidence" value="ECO:0007669"/>
    <property type="project" value="UniProtKB-UniRule"/>
</dbReference>
<evidence type="ECO:0000256" key="5">
    <source>
        <dbReference type="ARBA" id="ARBA00022977"/>
    </source>
</evidence>
<dbReference type="HAMAP" id="MF_00097">
    <property type="entry name" value="TMP_synthase"/>
    <property type="match status" value="1"/>
</dbReference>
<evidence type="ECO:0000256" key="6">
    <source>
        <dbReference type="ARBA" id="ARBA00047334"/>
    </source>
</evidence>
<keyword evidence="4 9" id="KW-0460">Magnesium</keyword>
<evidence type="ECO:0000256" key="4">
    <source>
        <dbReference type="ARBA" id="ARBA00022842"/>
    </source>
</evidence>
<accession>A0A4R1PUU0</accession>
<dbReference type="UniPathway" id="UPA00060">
    <property type="reaction ID" value="UER00141"/>
</dbReference>
<feature type="binding site" evidence="9">
    <location>
        <begin position="194"/>
        <end position="195"/>
    </location>
    <ligand>
        <name>2-[(2R,5Z)-2-carboxy-4-methylthiazol-5(2H)-ylidene]ethyl phosphate</name>
        <dbReference type="ChEBI" id="CHEBI:62899"/>
    </ligand>
</feature>
<comment type="pathway">
    <text evidence="1 9 11">Cofactor biosynthesis; thiamine diphosphate biosynthesis; thiamine phosphate from 4-amino-2-methyl-5-diphosphomethylpyrimidine and 4-methyl-5-(2-phosphoethyl)-thiazole: step 1/1.</text>
</comment>
<dbReference type="FunFam" id="3.20.20.70:FF:000096">
    <property type="entry name" value="Thiamine-phosphate synthase"/>
    <property type="match status" value="1"/>
</dbReference>
<feature type="domain" description="Thiamine phosphate synthase/TenI" evidence="12">
    <location>
        <begin position="15"/>
        <end position="196"/>
    </location>
</feature>
<feature type="binding site" evidence="9">
    <location>
        <begin position="143"/>
        <end position="145"/>
    </location>
    <ligand>
        <name>2-[(2R,5Z)-2-carboxy-4-methylthiazol-5(2H)-ylidene]ethyl phosphate</name>
        <dbReference type="ChEBI" id="CHEBI:62899"/>
    </ligand>
</feature>
<evidence type="ECO:0000256" key="1">
    <source>
        <dbReference type="ARBA" id="ARBA00005165"/>
    </source>
</evidence>
<feature type="binding site" evidence="9">
    <location>
        <position position="146"/>
    </location>
    <ligand>
        <name>4-amino-2-methyl-5-(diphosphooxymethyl)pyrimidine</name>
        <dbReference type="ChEBI" id="CHEBI:57841"/>
    </ligand>
</feature>
<keyword evidence="14" id="KW-1185">Reference proteome</keyword>
<feature type="binding site" evidence="9">
    <location>
        <position position="97"/>
    </location>
    <ligand>
        <name>Mg(2+)</name>
        <dbReference type="ChEBI" id="CHEBI:18420"/>
    </ligand>
</feature>
<proteinExistence type="inferred from homology"/>
<dbReference type="PANTHER" id="PTHR20857">
    <property type="entry name" value="THIAMINE-PHOSPHATE PYROPHOSPHORYLASE"/>
    <property type="match status" value="1"/>
</dbReference>
<dbReference type="Proteomes" id="UP000295063">
    <property type="component" value="Unassembled WGS sequence"/>
</dbReference>
<feature type="binding site" evidence="9">
    <location>
        <position position="174"/>
    </location>
    <ligand>
        <name>2-[(2R,5Z)-2-carboxy-4-methylthiazol-5(2H)-ylidene]ethyl phosphate</name>
        <dbReference type="ChEBI" id="CHEBI:62899"/>
    </ligand>
</feature>
<comment type="cofactor">
    <cofactor evidence="9">
        <name>Mg(2+)</name>
        <dbReference type="ChEBI" id="CHEBI:18420"/>
    </cofactor>
    <text evidence="9">Binds 1 Mg(2+) ion per subunit.</text>
</comment>
<evidence type="ECO:0000313" key="14">
    <source>
        <dbReference type="Proteomes" id="UP000295063"/>
    </source>
</evidence>
<comment type="catalytic activity">
    <reaction evidence="7 9 10">
        <text>2-(2-carboxy-4-methylthiazol-5-yl)ethyl phosphate + 4-amino-2-methyl-5-(diphosphooxymethyl)pyrimidine + 2 H(+) = thiamine phosphate + CO2 + diphosphate</text>
        <dbReference type="Rhea" id="RHEA:47848"/>
        <dbReference type="ChEBI" id="CHEBI:15378"/>
        <dbReference type="ChEBI" id="CHEBI:16526"/>
        <dbReference type="ChEBI" id="CHEBI:33019"/>
        <dbReference type="ChEBI" id="CHEBI:37575"/>
        <dbReference type="ChEBI" id="CHEBI:57841"/>
        <dbReference type="ChEBI" id="CHEBI:62890"/>
        <dbReference type="EC" id="2.5.1.3"/>
    </reaction>
</comment>
<keyword evidence="3 9" id="KW-0479">Metal-binding</keyword>
<dbReference type="CDD" id="cd00564">
    <property type="entry name" value="TMP_TenI"/>
    <property type="match status" value="1"/>
</dbReference>
<dbReference type="InterPro" id="IPR034291">
    <property type="entry name" value="TMP_synthase"/>
</dbReference>
<feature type="binding site" evidence="9">
    <location>
        <position position="116"/>
    </location>
    <ligand>
        <name>4-amino-2-methyl-5-(diphosphooxymethyl)pyrimidine</name>
        <dbReference type="ChEBI" id="CHEBI:57841"/>
    </ligand>
</feature>
<evidence type="ECO:0000259" key="12">
    <source>
        <dbReference type="Pfam" id="PF02581"/>
    </source>
</evidence>
<evidence type="ECO:0000256" key="10">
    <source>
        <dbReference type="RuleBase" id="RU003826"/>
    </source>
</evidence>
<keyword evidence="2 9" id="KW-0808">Transferase</keyword>
<dbReference type="InterPro" id="IPR013785">
    <property type="entry name" value="Aldolase_TIM"/>
</dbReference>
<dbReference type="EC" id="2.5.1.3" evidence="9"/>
<evidence type="ECO:0000256" key="9">
    <source>
        <dbReference type="HAMAP-Rule" id="MF_00097"/>
    </source>
</evidence>
<organism evidence="13 14">
    <name type="scientific">Anaerospora hongkongensis</name>
    <dbReference type="NCBI Taxonomy" id="244830"/>
    <lineage>
        <taxon>Bacteria</taxon>
        <taxon>Bacillati</taxon>
        <taxon>Bacillota</taxon>
        <taxon>Negativicutes</taxon>
        <taxon>Selenomonadales</taxon>
        <taxon>Sporomusaceae</taxon>
        <taxon>Anaerospora</taxon>
    </lineage>
</organism>
<evidence type="ECO:0000256" key="11">
    <source>
        <dbReference type="RuleBase" id="RU004253"/>
    </source>
</evidence>
<dbReference type="InterPro" id="IPR022998">
    <property type="entry name" value="ThiamineP_synth_TenI"/>
</dbReference>
<dbReference type="NCBIfam" id="TIGR00693">
    <property type="entry name" value="thiE"/>
    <property type="match status" value="1"/>
</dbReference>